<feature type="region of interest" description="Disordered" evidence="2">
    <location>
        <begin position="1"/>
        <end position="21"/>
    </location>
</feature>
<organism evidence="3 4">
    <name type="scientific">Floridaenema fluviatile BLCC-F154</name>
    <dbReference type="NCBI Taxonomy" id="3153640"/>
    <lineage>
        <taxon>Bacteria</taxon>
        <taxon>Bacillati</taxon>
        <taxon>Cyanobacteriota</taxon>
        <taxon>Cyanophyceae</taxon>
        <taxon>Oscillatoriophycideae</taxon>
        <taxon>Aerosakkonematales</taxon>
        <taxon>Aerosakkonemataceae</taxon>
        <taxon>Floridanema</taxon>
        <taxon>Floridanema fluviatile</taxon>
    </lineage>
</organism>
<evidence type="ECO:0000256" key="2">
    <source>
        <dbReference type="SAM" id="MobiDB-lite"/>
    </source>
</evidence>
<dbReference type="Proteomes" id="UP001576776">
    <property type="component" value="Unassembled WGS sequence"/>
</dbReference>
<evidence type="ECO:0000256" key="1">
    <source>
        <dbReference type="SAM" id="Coils"/>
    </source>
</evidence>
<protein>
    <submittedName>
        <fullName evidence="3">Uncharacterized protein</fullName>
    </submittedName>
</protein>
<dbReference type="RefSeq" id="WP_413259851.1">
    <property type="nucleotide sequence ID" value="NZ_JBHFNS010000087.1"/>
</dbReference>
<evidence type="ECO:0000313" key="4">
    <source>
        <dbReference type="Proteomes" id="UP001576776"/>
    </source>
</evidence>
<sequence length="427" mass="49056">MAKSKTKGKAFDPVKHPRGIRGRFTTKAVKEVPSSTRLASILKLRERRQIEQAHLEILADIGREKRAKLFNVLSIKARKNENESQNESVQDSEVAKTNTRKVSKRLPTLRPVASEDSFIVSRNGLELWKNNPDLEKFDDSFKYRERRFTYEVEYEGKKLKLNENRGIIHYQGERVYGVPKLSQDIDKATNEKLFDNLIAYTSHVENAKNRSVSPPAPEWKPTIHGSPVDKSLVRSKRGEGNYGEMQLHHIQQFARRDFAEVVRRHELGEITLEEAKKEASKLLTRTERINGKTGETEAFYEIKIKSQKDRAYVVLASGIHDINSPLYAANHPSLYHPETGKLQRFGIPKTGSDGSRDSHNTFRSGFWEQYYRKEAIAIKDEVNRRIKAGDLTSEQAKTLLNQARSKAQRAYDAIEKLREDRQAAKEN</sequence>
<feature type="region of interest" description="Disordered" evidence="2">
    <location>
        <begin position="80"/>
        <end position="100"/>
    </location>
</feature>
<proteinExistence type="predicted"/>
<name>A0ABV4YKK5_9CYAN</name>
<feature type="compositionally biased region" description="Polar residues" evidence="2">
    <location>
        <begin position="83"/>
        <end position="97"/>
    </location>
</feature>
<reference evidence="3 4" key="1">
    <citation type="submission" date="2024-09" db="EMBL/GenBank/DDBJ databases">
        <title>Floridaenema gen nov. (Aerosakkonemataceae, Aerosakkonematales ord. nov., Cyanobacteria) from benthic tropical and subtropical fresh waters, with the description of four new species.</title>
        <authorList>
            <person name="Moretto J.A."/>
            <person name="Berthold D.E."/>
            <person name="Lefler F.W."/>
            <person name="Huang I.-S."/>
            <person name="Laughinghouse H. IV."/>
        </authorList>
    </citation>
    <scope>NUCLEOTIDE SEQUENCE [LARGE SCALE GENOMIC DNA]</scope>
    <source>
        <strain evidence="3 4">BLCC-F154</strain>
    </source>
</reference>
<comment type="caution">
    <text evidence="3">The sequence shown here is derived from an EMBL/GenBank/DDBJ whole genome shotgun (WGS) entry which is preliminary data.</text>
</comment>
<feature type="region of interest" description="Disordered" evidence="2">
    <location>
        <begin position="208"/>
        <end position="232"/>
    </location>
</feature>
<accession>A0ABV4YKK5</accession>
<feature type="coiled-coil region" evidence="1">
    <location>
        <begin position="400"/>
        <end position="427"/>
    </location>
</feature>
<keyword evidence="1" id="KW-0175">Coiled coil</keyword>
<dbReference type="EMBL" id="JBHFNS010000087">
    <property type="protein sequence ID" value="MFB2938370.1"/>
    <property type="molecule type" value="Genomic_DNA"/>
</dbReference>
<keyword evidence="4" id="KW-1185">Reference proteome</keyword>
<gene>
    <name evidence="3" type="ORF">ACE1B6_24245</name>
</gene>
<evidence type="ECO:0000313" key="3">
    <source>
        <dbReference type="EMBL" id="MFB2938370.1"/>
    </source>
</evidence>